<proteinExistence type="predicted"/>
<dbReference type="RefSeq" id="WP_161839687.1">
    <property type="nucleotide sequence ID" value="NZ_CP048000.1"/>
</dbReference>
<name>A0A6P1TTV4_9FIRM</name>
<sequence>MADEIWDGKSSLVFNAEDEQLTAITLDDDIFYVQIAREDFRIVDETLLGHRFRDIKENGVFWSAPSI</sequence>
<gene>
    <name evidence="1" type="ORF">Ana3638_20500</name>
</gene>
<keyword evidence="2" id="KW-1185">Reference proteome</keyword>
<accession>A0A6P1TTV4</accession>
<dbReference type="EMBL" id="CP048000">
    <property type="protein sequence ID" value="QHQ62865.1"/>
    <property type="molecule type" value="Genomic_DNA"/>
</dbReference>
<dbReference type="Proteomes" id="UP000464314">
    <property type="component" value="Chromosome"/>
</dbReference>
<dbReference type="KEGG" id="anr:Ana3638_20500"/>
<reference evidence="1 2" key="1">
    <citation type="submission" date="2020-01" db="EMBL/GenBank/DDBJ databases">
        <title>Genome analysis of Anaerocolumna sp. CBA3638.</title>
        <authorList>
            <person name="Kim J."/>
            <person name="Roh S.W."/>
        </authorList>
    </citation>
    <scope>NUCLEOTIDE SEQUENCE [LARGE SCALE GENOMIC DNA]</scope>
    <source>
        <strain evidence="1 2">CBA3638</strain>
    </source>
</reference>
<dbReference type="AlphaFoldDB" id="A0A6P1TTV4"/>
<evidence type="ECO:0000313" key="1">
    <source>
        <dbReference type="EMBL" id="QHQ62865.1"/>
    </source>
</evidence>
<protein>
    <submittedName>
        <fullName evidence="1">Uncharacterized protein</fullName>
    </submittedName>
</protein>
<organism evidence="1 2">
    <name type="scientific">Anaerocolumna sedimenticola</name>
    <dbReference type="NCBI Taxonomy" id="2696063"/>
    <lineage>
        <taxon>Bacteria</taxon>
        <taxon>Bacillati</taxon>
        <taxon>Bacillota</taxon>
        <taxon>Clostridia</taxon>
        <taxon>Lachnospirales</taxon>
        <taxon>Lachnospiraceae</taxon>
        <taxon>Anaerocolumna</taxon>
    </lineage>
</organism>
<evidence type="ECO:0000313" key="2">
    <source>
        <dbReference type="Proteomes" id="UP000464314"/>
    </source>
</evidence>